<protein>
    <submittedName>
        <fullName evidence="3">Acetyl esterase</fullName>
    </submittedName>
</protein>
<reference evidence="4" key="1">
    <citation type="submission" date="2016-09" db="EMBL/GenBank/DDBJ databases">
        <authorList>
            <person name="Varghese N."/>
            <person name="Submissions S."/>
        </authorList>
    </citation>
    <scope>NUCLEOTIDE SEQUENCE [LARGE SCALE GENOMIC DNA]</scope>
    <source>
        <strain evidence="4">ANC 3699</strain>
    </source>
</reference>
<gene>
    <name evidence="3" type="ORF">SAMN05421749_11156</name>
</gene>
<dbReference type="AlphaFoldDB" id="A0A1G6NYV7"/>
<evidence type="ECO:0000256" key="1">
    <source>
        <dbReference type="ARBA" id="ARBA00022801"/>
    </source>
</evidence>
<accession>A0A1G6NYV7</accession>
<evidence type="ECO:0000259" key="2">
    <source>
        <dbReference type="Pfam" id="PF07859"/>
    </source>
</evidence>
<dbReference type="Gene3D" id="3.40.50.1820">
    <property type="entry name" value="alpha/beta hydrolase"/>
    <property type="match status" value="1"/>
</dbReference>
<dbReference type="RefSeq" id="WP_092621525.1">
    <property type="nucleotide sequence ID" value="NZ_FMYK01000011.1"/>
</dbReference>
<dbReference type="PANTHER" id="PTHR48081">
    <property type="entry name" value="AB HYDROLASE SUPERFAMILY PROTEIN C4A8.06C"/>
    <property type="match status" value="1"/>
</dbReference>
<keyword evidence="4" id="KW-1185">Reference proteome</keyword>
<dbReference type="InterPro" id="IPR013094">
    <property type="entry name" value="AB_hydrolase_3"/>
</dbReference>
<feature type="domain" description="Alpha/beta hydrolase fold-3" evidence="2">
    <location>
        <begin position="122"/>
        <end position="327"/>
    </location>
</feature>
<proteinExistence type="predicted"/>
<dbReference type="InterPro" id="IPR029058">
    <property type="entry name" value="AB_hydrolase_fold"/>
</dbReference>
<dbReference type="EMBL" id="FMYK01000011">
    <property type="protein sequence ID" value="SDC73122.1"/>
    <property type="molecule type" value="Genomic_DNA"/>
</dbReference>
<dbReference type="GO" id="GO:0016787">
    <property type="term" value="F:hydrolase activity"/>
    <property type="evidence" value="ECO:0007669"/>
    <property type="project" value="UniProtKB-KW"/>
</dbReference>
<keyword evidence="1" id="KW-0378">Hydrolase</keyword>
<dbReference type="Pfam" id="PF07859">
    <property type="entry name" value="Abhydrolase_3"/>
    <property type="match status" value="1"/>
</dbReference>
<dbReference type="OrthoDB" id="9806180at2"/>
<evidence type="ECO:0000313" key="3">
    <source>
        <dbReference type="EMBL" id="SDC73122.1"/>
    </source>
</evidence>
<name>A0A1G6NYV7_9GAMM</name>
<dbReference type="InterPro" id="IPR050300">
    <property type="entry name" value="GDXG_lipolytic_enzyme"/>
</dbReference>
<dbReference type="Proteomes" id="UP000242317">
    <property type="component" value="Unassembled WGS sequence"/>
</dbReference>
<sequence length="355" mass="40025">MSKFFDLAQIKLKAQGHSARAIDRAPAIVQRRLARMLEYPYSFPALHPFYSCILAAQLKQKRSGFIKENYQKSRTQFTQQMQAFQSQVTAIARVEDRQLALASGTTKARLYHPNPEQTLPLIVFYHGGGFIVGDLDSHDEACRLLAKHANAQVLSVDYPLAPEHSAQQMIQRCVEALQWAFEHQQDLNVAPNRIAVAGDSAGGNISAVVSQQSKNQIFAPQAQFLVYPAIDFKNRYASFYKYKDGLVLTAEDIDNVTALYPMRHQTALDDPIISPIYGDLNGLAPAYVITAQFDVLHDEGELYAEKLKHAGVKTLYSNIADQPHGFINMTTIHHRAKQHWIEHAKAFRQFWNTLS</sequence>
<dbReference type="PANTHER" id="PTHR48081:SF8">
    <property type="entry name" value="ALPHA_BETA HYDROLASE FOLD-3 DOMAIN-CONTAINING PROTEIN-RELATED"/>
    <property type="match status" value="1"/>
</dbReference>
<dbReference type="SUPFAM" id="SSF53474">
    <property type="entry name" value="alpha/beta-Hydrolases"/>
    <property type="match status" value="1"/>
</dbReference>
<organism evidence="3 4">
    <name type="scientific">Acinetobacter marinus</name>
    <dbReference type="NCBI Taxonomy" id="281375"/>
    <lineage>
        <taxon>Bacteria</taxon>
        <taxon>Pseudomonadati</taxon>
        <taxon>Pseudomonadota</taxon>
        <taxon>Gammaproteobacteria</taxon>
        <taxon>Moraxellales</taxon>
        <taxon>Moraxellaceae</taxon>
        <taxon>Acinetobacter</taxon>
    </lineage>
</organism>
<evidence type="ECO:0000313" key="4">
    <source>
        <dbReference type="Proteomes" id="UP000242317"/>
    </source>
</evidence>